<feature type="domain" description="Reverse transcriptase" evidence="1">
    <location>
        <begin position="420"/>
        <end position="515"/>
    </location>
</feature>
<dbReference type="CDD" id="cd01650">
    <property type="entry name" value="RT_nLTR_like"/>
    <property type="match status" value="1"/>
</dbReference>
<sequence length="966" mass="109828">MSEVLTVLTISVQWSSWCLISVLYGDYDIIPRRELWAALQSISVTSCEEPWIVLGDFNAIIDASEACGRAADTTASMTEFRNCIQATGLIHIPFNGCPFTWHNCSEGTRSLWKRLDRVLVNAVWLELWPNSSYTCALPSTSDHSPLILNAATGGTTHSLFRFDNFLAKQSGFLDSVSNTWRHNITGTAMYGVVCKLKTLKATFRQQRKFKGNLTDNVRRAKGFLDKAQELFAPIRSDFLLRLVKCCRHVYSVAINLETSMLRQRAKLQWLRHGDQNSRIFFRKINARRARQRVFQVTKANGEVLTDMNEVTEEFVSCFKSLLGGIRSQRDINLSFLQQGIKHRLTQEEAELISAPVTQTEIKEAMFDIDEDSAPGPDGYTSGFFKSAWLVVGADICEAVQEFFRSGKLLKQLNATLLVLIPKVSDYRPIACCNVLYKTITKIIVKRMQLILHLLIDYSQNAFVPGRSISDNILLAQELLAGYNQAKLPPRCTIKVDLKKAYDSVEWDFLTEVIKDALCEFAVLSGLNVNPAKSQIILSRAAQQDKQQLLDLLGFQEGVLPVKYLGVPLTSSRLTIADCRPLLSNLESRLEGWNQLTLSFAARTLLIKSVLSTLHSYWASVFILPKGIIKIIEARVRKFLWQGSTGRGYAKVAWEQICKPKEEGGLGIRSISVMNQALMLKHLWKLVHMDRSSIWVDWILQYRLRNSTIWSFTGATGSWGWKKMLKLKPILRSGLIYRVGNGNSFKLWKDVWHELGPLCLSYPGGPTATGLPLDASLSCVIRTGQWHWPSQTDPVFSEIAAGLPPIYPTEPDSIIWRNSSGIFTVQSAIPLIQPPAPIVNWHVLLHGRYQIAKHCFILWRCLAILYRRTRFQWPYHGWQQGIAWASQRWRSKHILHAASRATLAALVYHLWIERNNRRFNATATSAESLVFRVMEDVRMRILSDTFIPSLQTRALYRLWKIAWPQGY</sequence>
<dbReference type="Pfam" id="PF00078">
    <property type="entry name" value="RVT_1"/>
    <property type="match status" value="1"/>
</dbReference>
<dbReference type="Gene3D" id="3.60.10.10">
    <property type="entry name" value="Endonuclease/exonuclease/phosphatase"/>
    <property type="match status" value="1"/>
</dbReference>
<dbReference type="InterPro" id="IPR043502">
    <property type="entry name" value="DNA/RNA_pol_sf"/>
</dbReference>
<reference evidence="2" key="2">
    <citation type="journal article" date="2024" name="Plant">
        <title>Genomic evolution and insights into agronomic trait innovations of Sesamum species.</title>
        <authorList>
            <person name="Miao H."/>
            <person name="Wang L."/>
            <person name="Qu L."/>
            <person name="Liu H."/>
            <person name="Sun Y."/>
            <person name="Le M."/>
            <person name="Wang Q."/>
            <person name="Wei S."/>
            <person name="Zheng Y."/>
            <person name="Lin W."/>
            <person name="Duan Y."/>
            <person name="Cao H."/>
            <person name="Xiong S."/>
            <person name="Wang X."/>
            <person name="Wei L."/>
            <person name="Li C."/>
            <person name="Ma Q."/>
            <person name="Ju M."/>
            <person name="Zhao R."/>
            <person name="Li G."/>
            <person name="Mu C."/>
            <person name="Tian Q."/>
            <person name="Mei H."/>
            <person name="Zhang T."/>
            <person name="Gao T."/>
            <person name="Zhang H."/>
        </authorList>
    </citation>
    <scope>NUCLEOTIDE SEQUENCE</scope>
    <source>
        <strain evidence="2">G01</strain>
    </source>
</reference>
<dbReference type="SUPFAM" id="SSF56672">
    <property type="entry name" value="DNA/RNA polymerases"/>
    <property type="match status" value="1"/>
</dbReference>
<proteinExistence type="predicted"/>
<dbReference type="AlphaFoldDB" id="A0AAW2JMK3"/>
<dbReference type="EMBL" id="JACGWK010000734">
    <property type="protein sequence ID" value="KAL0295233.1"/>
    <property type="molecule type" value="Genomic_DNA"/>
</dbReference>
<dbReference type="InterPro" id="IPR036691">
    <property type="entry name" value="Endo/exonu/phosph_ase_sf"/>
</dbReference>
<reference evidence="2" key="1">
    <citation type="submission" date="2020-06" db="EMBL/GenBank/DDBJ databases">
        <authorList>
            <person name="Li T."/>
            <person name="Hu X."/>
            <person name="Zhang T."/>
            <person name="Song X."/>
            <person name="Zhang H."/>
            <person name="Dai N."/>
            <person name="Sheng W."/>
            <person name="Hou X."/>
            <person name="Wei L."/>
        </authorList>
    </citation>
    <scope>NUCLEOTIDE SEQUENCE</scope>
    <source>
        <strain evidence="2">G01</strain>
        <tissue evidence="2">Leaf</tissue>
    </source>
</reference>
<comment type="caution">
    <text evidence="2">The sequence shown here is derived from an EMBL/GenBank/DDBJ whole genome shotgun (WGS) entry which is preliminary data.</text>
</comment>
<dbReference type="PANTHER" id="PTHR33116:SF76">
    <property type="entry name" value="DUF4283 DOMAIN-CONTAINING PROTEIN"/>
    <property type="match status" value="1"/>
</dbReference>
<protein>
    <recommendedName>
        <fullName evidence="1">Reverse transcriptase domain-containing protein</fullName>
    </recommendedName>
</protein>
<dbReference type="InterPro" id="IPR000477">
    <property type="entry name" value="RT_dom"/>
</dbReference>
<accession>A0AAW2JMK3</accession>
<evidence type="ECO:0000259" key="1">
    <source>
        <dbReference type="Pfam" id="PF00078"/>
    </source>
</evidence>
<gene>
    <name evidence="2" type="ORF">Sangu_3203000</name>
</gene>
<dbReference type="SUPFAM" id="SSF56219">
    <property type="entry name" value="DNase I-like"/>
    <property type="match status" value="1"/>
</dbReference>
<evidence type="ECO:0000313" key="2">
    <source>
        <dbReference type="EMBL" id="KAL0295233.1"/>
    </source>
</evidence>
<organism evidence="2">
    <name type="scientific">Sesamum angustifolium</name>
    <dbReference type="NCBI Taxonomy" id="2727405"/>
    <lineage>
        <taxon>Eukaryota</taxon>
        <taxon>Viridiplantae</taxon>
        <taxon>Streptophyta</taxon>
        <taxon>Embryophyta</taxon>
        <taxon>Tracheophyta</taxon>
        <taxon>Spermatophyta</taxon>
        <taxon>Magnoliopsida</taxon>
        <taxon>eudicotyledons</taxon>
        <taxon>Gunneridae</taxon>
        <taxon>Pentapetalae</taxon>
        <taxon>asterids</taxon>
        <taxon>lamiids</taxon>
        <taxon>Lamiales</taxon>
        <taxon>Pedaliaceae</taxon>
        <taxon>Sesamum</taxon>
    </lineage>
</organism>
<dbReference type="PANTHER" id="PTHR33116">
    <property type="entry name" value="REVERSE TRANSCRIPTASE ZINC-BINDING DOMAIN-CONTAINING PROTEIN-RELATED-RELATED"/>
    <property type="match status" value="1"/>
</dbReference>
<name>A0AAW2JMK3_9LAMI</name>